<dbReference type="InterPro" id="IPR008501">
    <property type="entry name" value="THOC7/Mft1"/>
</dbReference>
<dbReference type="EnsemblMetazoa" id="CJA16010.1">
    <property type="protein sequence ID" value="CJA16010.1"/>
    <property type="gene ID" value="WBGene00135214"/>
</dbReference>
<evidence type="ECO:0000313" key="4">
    <source>
        <dbReference type="Proteomes" id="UP000005237"/>
    </source>
</evidence>
<organism evidence="3 4">
    <name type="scientific">Caenorhabditis japonica</name>
    <dbReference type="NCBI Taxonomy" id="281687"/>
    <lineage>
        <taxon>Eukaryota</taxon>
        <taxon>Metazoa</taxon>
        <taxon>Ecdysozoa</taxon>
        <taxon>Nematoda</taxon>
        <taxon>Chromadorea</taxon>
        <taxon>Rhabditida</taxon>
        <taxon>Rhabditina</taxon>
        <taxon>Rhabditomorpha</taxon>
        <taxon>Rhabditoidea</taxon>
        <taxon>Rhabditidae</taxon>
        <taxon>Peloderinae</taxon>
        <taxon>Caenorhabditis</taxon>
    </lineage>
</organism>
<accession>A0A8R1DY55</accession>
<dbReference type="AlphaFoldDB" id="A0A8R1DY55"/>
<proteinExistence type="predicted"/>
<comment type="subcellular location">
    <subcellularLocation>
        <location evidence="1">Nucleus</location>
    </subcellularLocation>
</comment>
<evidence type="ECO:0000256" key="2">
    <source>
        <dbReference type="ARBA" id="ARBA00023242"/>
    </source>
</evidence>
<keyword evidence="2" id="KW-0539">Nucleus</keyword>
<evidence type="ECO:0000313" key="3">
    <source>
        <dbReference type="EnsemblMetazoa" id="CJA16010.1"/>
    </source>
</evidence>
<evidence type="ECO:0000256" key="1">
    <source>
        <dbReference type="ARBA" id="ARBA00004123"/>
    </source>
</evidence>
<dbReference type="GO" id="GO:0000445">
    <property type="term" value="C:THO complex part of transcription export complex"/>
    <property type="evidence" value="ECO:0007669"/>
    <property type="project" value="InterPro"/>
</dbReference>
<sequence length="206" mass="24098">MNRSIKMREDVLLRKLLSDGEGIGEDRRVQQIGSFLRDSRTVDDIKLVDAVKIIKCIDLLEMSSLKQKLVARMNRNMAQDFNNLTVEIDNEIDRMYNKMEAAKIDLTNSKLVKKNRQKYRELVNSMEAWPSRADSMRKLVEVKDELLRQHDRQKLLEVKLNDRRNNLIAFNVMLANFQKFITEDDEIADEHVASRDDENDDSPSVD</sequence>
<name>A0A8R1DY55_CAEJA</name>
<dbReference type="GO" id="GO:0006397">
    <property type="term" value="P:mRNA processing"/>
    <property type="evidence" value="ECO:0007669"/>
    <property type="project" value="InterPro"/>
</dbReference>
<protein>
    <submittedName>
        <fullName evidence="3">Uncharacterized protein</fullName>
    </submittedName>
</protein>
<reference evidence="3" key="2">
    <citation type="submission" date="2022-06" db="UniProtKB">
        <authorList>
            <consortium name="EnsemblMetazoa"/>
        </authorList>
    </citation>
    <scope>IDENTIFICATION</scope>
    <source>
        <strain evidence="3">DF5081</strain>
    </source>
</reference>
<dbReference type="Pfam" id="PF05615">
    <property type="entry name" value="THOC7"/>
    <property type="match status" value="1"/>
</dbReference>
<keyword evidence="4" id="KW-1185">Reference proteome</keyword>
<reference evidence="4" key="1">
    <citation type="submission" date="2010-08" db="EMBL/GenBank/DDBJ databases">
        <authorList>
            <consortium name="Caenorhabditis japonica Sequencing Consortium"/>
            <person name="Wilson R.K."/>
        </authorList>
    </citation>
    <scope>NUCLEOTIDE SEQUENCE [LARGE SCALE GENOMIC DNA]</scope>
    <source>
        <strain evidence="4">DF5081</strain>
    </source>
</reference>
<dbReference type="Proteomes" id="UP000005237">
    <property type="component" value="Unassembled WGS sequence"/>
</dbReference>